<dbReference type="AlphaFoldDB" id="A0A4Y3ILQ9"/>
<dbReference type="InterPro" id="IPR045121">
    <property type="entry name" value="CoAse"/>
</dbReference>
<evidence type="ECO:0000256" key="5">
    <source>
        <dbReference type="ARBA" id="ARBA00022842"/>
    </source>
</evidence>
<dbReference type="NCBIfam" id="NF007980">
    <property type="entry name" value="PRK10707.1"/>
    <property type="match status" value="1"/>
</dbReference>
<keyword evidence="6" id="KW-0464">Manganese</keyword>
<evidence type="ECO:0000313" key="9">
    <source>
        <dbReference type="Proteomes" id="UP000318242"/>
    </source>
</evidence>
<evidence type="ECO:0000256" key="3">
    <source>
        <dbReference type="ARBA" id="ARBA00022723"/>
    </source>
</evidence>
<comment type="caution">
    <text evidence="8">The sequence shown here is derived from an EMBL/GenBank/DDBJ whole genome shotgun (WGS) entry which is preliminary data.</text>
</comment>
<reference evidence="8 9" key="1">
    <citation type="submission" date="2019-06" db="EMBL/GenBank/DDBJ databases">
        <title>Whole genome shotgun sequence of Vibrio comitans NBRC 102076.</title>
        <authorList>
            <person name="Hosoyama A."/>
            <person name="Uohara A."/>
            <person name="Ohji S."/>
            <person name="Ichikawa N."/>
        </authorList>
    </citation>
    <scope>NUCLEOTIDE SEQUENCE [LARGE SCALE GENOMIC DNA]</scope>
    <source>
        <strain evidence="8 9">NBRC 102076</strain>
    </source>
</reference>
<comment type="cofactor">
    <cofactor evidence="1">
        <name>Mn(2+)</name>
        <dbReference type="ChEBI" id="CHEBI:29035"/>
    </cofactor>
</comment>
<dbReference type="EMBL" id="BJLH01000004">
    <property type="protein sequence ID" value="GEA59952.1"/>
    <property type="molecule type" value="Genomic_DNA"/>
</dbReference>
<dbReference type="PANTHER" id="PTHR12992">
    <property type="entry name" value="NUDIX HYDROLASE"/>
    <property type="match status" value="1"/>
</dbReference>
<evidence type="ECO:0000256" key="6">
    <source>
        <dbReference type="ARBA" id="ARBA00023211"/>
    </source>
</evidence>
<comment type="cofactor">
    <cofactor evidence="2">
        <name>Mg(2+)</name>
        <dbReference type="ChEBI" id="CHEBI:18420"/>
    </cofactor>
</comment>
<evidence type="ECO:0000313" key="8">
    <source>
        <dbReference type="EMBL" id="GEA59952.1"/>
    </source>
</evidence>
<dbReference type="SUPFAM" id="SSF55811">
    <property type="entry name" value="Nudix"/>
    <property type="match status" value="1"/>
</dbReference>
<dbReference type="InterPro" id="IPR000086">
    <property type="entry name" value="NUDIX_hydrolase_dom"/>
</dbReference>
<gene>
    <name evidence="8" type="ORF">VCO01S_11450</name>
</gene>
<dbReference type="InterPro" id="IPR015797">
    <property type="entry name" value="NUDIX_hydrolase-like_dom_sf"/>
</dbReference>
<dbReference type="Pfam" id="PF00293">
    <property type="entry name" value="NUDIX"/>
    <property type="match status" value="1"/>
</dbReference>
<accession>A0A4Y3ILQ9</accession>
<keyword evidence="9" id="KW-1185">Reference proteome</keyword>
<name>A0A4Y3ILQ9_9VIBR</name>
<keyword evidence="3" id="KW-0479">Metal-binding</keyword>
<keyword evidence="4" id="KW-0378">Hydrolase</keyword>
<dbReference type="CDD" id="cd03426">
    <property type="entry name" value="NUDIX_CoAse_Nudt7"/>
    <property type="match status" value="1"/>
</dbReference>
<sequence length="205" mass="23361">MFREEGMTKDEFLLRFNLSKPTSYDTQSLQRLAHFDQDVLRPAAVLIGLVERKNRLHVILTKRAAHLKHHPGQVSFPGGKYEQEDAHLSVTAVRETFEEVGIDPSLVTVAGALPPLPTISQFAVTPYIAFIEPHYQSKLDPNEVAEAFEVPAEFLFARSNLSSFHFQLKTVTHKVFAIPYQRHFIWGVTAQIIDAMQRQLTYLMD</sequence>
<dbReference type="GO" id="GO:0046872">
    <property type="term" value="F:metal ion binding"/>
    <property type="evidence" value="ECO:0007669"/>
    <property type="project" value="UniProtKB-KW"/>
</dbReference>
<dbReference type="Proteomes" id="UP000318242">
    <property type="component" value="Unassembled WGS sequence"/>
</dbReference>
<proteinExistence type="predicted"/>
<evidence type="ECO:0000259" key="7">
    <source>
        <dbReference type="PROSITE" id="PS51462"/>
    </source>
</evidence>
<feature type="domain" description="Nudix hydrolase" evidence="7">
    <location>
        <begin position="40"/>
        <end position="172"/>
    </location>
</feature>
<protein>
    <submittedName>
        <fullName evidence="8">Coenzyme A pyrophosphatase</fullName>
    </submittedName>
</protein>
<organism evidence="8 9">
    <name type="scientific">Vibrio comitans NBRC 102076</name>
    <dbReference type="NCBI Taxonomy" id="1219078"/>
    <lineage>
        <taxon>Bacteria</taxon>
        <taxon>Pseudomonadati</taxon>
        <taxon>Pseudomonadota</taxon>
        <taxon>Gammaproteobacteria</taxon>
        <taxon>Vibrionales</taxon>
        <taxon>Vibrionaceae</taxon>
        <taxon>Vibrio</taxon>
    </lineage>
</organism>
<keyword evidence="5" id="KW-0460">Magnesium</keyword>
<evidence type="ECO:0000256" key="1">
    <source>
        <dbReference type="ARBA" id="ARBA00001936"/>
    </source>
</evidence>
<dbReference type="Gene3D" id="3.90.79.10">
    <property type="entry name" value="Nucleoside Triphosphate Pyrophosphohydrolase"/>
    <property type="match status" value="1"/>
</dbReference>
<dbReference type="PANTHER" id="PTHR12992:SF11">
    <property type="entry name" value="MITOCHONDRIAL COENZYME A DIPHOSPHATASE NUDT8"/>
    <property type="match status" value="1"/>
</dbReference>
<evidence type="ECO:0000256" key="4">
    <source>
        <dbReference type="ARBA" id="ARBA00022801"/>
    </source>
</evidence>
<dbReference type="GO" id="GO:0010945">
    <property type="term" value="F:coenzyme A diphosphatase activity"/>
    <property type="evidence" value="ECO:0007669"/>
    <property type="project" value="InterPro"/>
</dbReference>
<evidence type="ECO:0000256" key="2">
    <source>
        <dbReference type="ARBA" id="ARBA00001946"/>
    </source>
</evidence>
<dbReference type="PROSITE" id="PS51462">
    <property type="entry name" value="NUDIX"/>
    <property type="match status" value="1"/>
</dbReference>